<keyword evidence="2" id="KW-0067">ATP-binding</keyword>
<dbReference type="EMBL" id="JACHML010000001">
    <property type="protein sequence ID" value="MBB6391171.1"/>
    <property type="molecule type" value="Genomic_DNA"/>
</dbReference>
<evidence type="ECO:0000313" key="4">
    <source>
        <dbReference type="EMBL" id="MBB6391171.1"/>
    </source>
</evidence>
<feature type="domain" description="HTH luxR-type" evidence="3">
    <location>
        <begin position="905"/>
        <end position="970"/>
    </location>
</feature>
<organism evidence="4 5">
    <name type="scientific">Microbacterium thalassium</name>
    <dbReference type="NCBI Taxonomy" id="362649"/>
    <lineage>
        <taxon>Bacteria</taxon>
        <taxon>Bacillati</taxon>
        <taxon>Actinomycetota</taxon>
        <taxon>Actinomycetes</taxon>
        <taxon>Micrococcales</taxon>
        <taxon>Microbacteriaceae</taxon>
        <taxon>Microbacterium</taxon>
    </lineage>
</organism>
<dbReference type="SMART" id="SM00421">
    <property type="entry name" value="HTH_LUXR"/>
    <property type="match status" value="1"/>
</dbReference>
<keyword evidence="1" id="KW-0547">Nucleotide-binding</keyword>
<dbReference type="InterPro" id="IPR011990">
    <property type="entry name" value="TPR-like_helical_dom_sf"/>
</dbReference>
<proteinExistence type="predicted"/>
<dbReference type="Pfam" id="PF00196">
    <property type="entry name" value="GerE"/>
    <property type="match status" value="1"/>
</dbReference>
<evidence type="ECO:0000256" key="1">
    <source>
        <dbReference type="ARBA" id="ARBA00022741"/>
    </source>
</evidence>
<keyword evidence="4" id="KW-0238">DNA-binding</keyword>
<dbReference type="GO" id="GO:0005737">
    <property type="term" value="C:cytoplasm"/>
    <property type="evidence" value="ECO:0007669"/>
    <property type="project" value="TreeGrafter"/>
</dbReference>
<dbReference type="AlphaFoldDB" id="A0A7X0KUH1"/>
<reference evidence="4 5" key="1">
    <citation type="submission" date="2020-08" db="EMBL/GenBank/DDBJ databases">
        <title>Sequencing the genomes of 1000 actinobacteria strains.</title>
        <authorList>
            <person name="Klenk H.-P."/>
        </authorList>
    </citation>
    <scope>NUCLEOTIDE SEQUENCE [LARGE SCALE GENOMIC DNA]</scope>
    <source>
        <strain evidence="4 5">DSM 12511</strain>
    </source>
</reference>
<dbReference type="Gene3D" id="1.10.10.10">
    <property type="entry name" value="Winged helix-like DNA-binding domain superfamily/Winged helix DNA-binding domain"/>
    <property type="match status" value="1"/>
</dbReference>
<sequence length="985" mass="105445">MVGRDADLAVLAAAFADSRDGRTRTALVRGDAGIGKTRLLREFLGGVPRGADDGALPVVVAVGRCVDLGPIGTPFTPVRRLLREIRAAVGDDRLRSAAGSPTVLATLATLVPDLESDALPPPRGGDYVVEAVERVIEDLSVDHHLLLIMEDIHWADAATTALLRTLATTLQAEHVTIALTYRTDDIGDDHPLRPFVTELERSRSVDVIDLAPLGPDEIREQIEHLGADRLGPNEIDAVVARSAGIPFFVEELVQLSSGALPPTLRDVVLASADACDPPTRRMLDALSVAVDRADSALLAEVTGADESAVLEGLRPAVTRGIVVPVDDAFQFRHALIAEALRDRLLAPERTGLHRAYARALERRADSGRTGLFSAISEHLLAAGEEAAAFEATRRARREAMSASAPVIVGRLTERLLELWDRVPDAAEQVGMSRAAVALELIDALTSSADPRAIDVADDALARLDDDDVMRARLLHAQARAYANLDEPQHAIECDREALALLDGATEPEPLVLRAGVVACIAYEDDERPVPERRAELEWAVAVAEEHAQGDALELVHNRMSAFLTITGDRRGALEHSRKALEAASSLSRRFVATLNYLADLGDNGMLTESIELAEQTLAYCREVGWERGIPAYFALDLLMSLMPLGRYDEARALAHRCMRLFAGQPTMQSWVARCIILLHAMNDEVDIAEDAWDEYAHLRPDPHADPKLISNWVITEVQLRMAEWTHAATPDARAEALRAALTAAAGYASASREDLPCPDLFLPWLALLVTTARSTGLDDENVAVVDGVVQHGVATITDDILGQGNRAVTEAELGATMSDPSSSRAAWERAVAALDPAVHDVWVHHLAAYRLAGAELRCGAREQAADRLDRVATAASRDGIGLVARWARTLTHDAGLAHGDDAPVPAPAAPSLTPRELQVLALVAEGLTNAQIGERLYIAPKTASVHVSAILAKLGAANRAEAAAVYTAGAFPPGDLSDAGGQPAG</sequence>
<dbReference type="PANTHER" id="PTHR16305">
    <property type="entry name" value="TESTICULAR SOLUBLE ADENYLYL CYCLASE"/>
    <property type="match status" value="1"/>
</dbReference>
<dbReference type="SUPFAM" id="SSF46894">
    <property type="entry name" value="C-terminal effector domain of the bipartite response regulators"/>
    <property type="match status" value="1"/>
</dbReference>
<comment type="caution">
    <text evidence="4">The sequence shown here is derived from an EMBL/GenBank/DDBJ whole genome shotgun (WGS) entry which is preliminary data.</text>
</comment>
<dbReference type="InterPro" id="IPR000792">
    <property type="entry name" value="Tscrpt_reg_LuxR_C"/>
</dbReference>
<dbReference type="PRINTS" id="PR00038">
    <property type="entry name" value="HTHLUXR"/>
</dbReference>
<dbReference type="RefSeq" id="WP_184750331.1">
    <property type="nucleotide sequence ID" value="NZ_BAAAJR010000010.1"/>
</dbReference>
<dbReference type="CDD" id="cd06170">
    <property type="entry name" value="LuxR_C_like"/>
    <property type="match status" value="1"/>
</dbReference>
<dbReference type="SUPFAM" id="SSF48452">
    <property type="entry name" value="TPR-like"/>
    <property type="match status" value="1"/>
</dbReference>
<evidence type="ECO:0000313" key="5">
    <source>
        <dbReference type="Proteomes" id="UP000537775"/>
    </source>
</evidence>
<dbReference type="InterPro" id="IPR016032">
    <property type="entry name" value="Sig_transdc_resp-reg_C-effctor"/>
</dbReference>
<dbReference type="Pfam" id="PF13191">
    <property type="entry name" value="AAA_16"/>
    <property type="match status" value="1"/>
</dbReference>
<dbReference type="Gene3D" id="1.25.40.10">
    <property type="entry name" value="Tetratricopeptide repeat domain"/>
    <property type="match status" value="1"/>
</dbReference>
<evidence type="ECO:0000259" key="3">
    <source>
        <dbReference type="PROSITE" id="PS50043"/>
    </source>
</evidence>
<keyword evidence="5" id="KW-1185">Reference proteome</keyword>
<dbReference type="GO" id="GO:0004016">
    <property type="term" value="F:adenylate cyclase activity"/>
    <property type="evidence" value="ECO:0007669"/>
    <property type="project" value="TreeGrafter"/>
</dbReference>
<dbReference type="SUPFAM" id="SSF52540">
    <property type="entry name" value="P-loop containing nucleoside triphosphate hydrolases"/>
    <property type="match status" value="1"/>
</dbReference>
<dbReference type="InterPro" id="IPR041664">
    <property type="entry name" value="AAA_16"/>
</dbReference>
<name>A0A7X0KUH1_9MICO</name>
<dbReference type="InterPro" id="IPR027417">
    <property type="entry name" value="P-loop_NTPase"/>
</dbReference>
<dbReference type="GO" id="GO:0003677">
    <property type="term" value="F:DNA binding"/>
    <property type="evidence" value="ECO:0007669"/>
    <property type="project" value="UniProtKB-KW"/>
</dbReference>
<dbReference type="InterPro" id="IPR036388">
    <property type="entry name" value="WH-like_DNA-bd_sf"/>
</dbReference>
<dbReference type="PROSITE" id="PS50043">
    <property type="entry name" value="HTH_LUXR_2"/>
    <property type="match status" value="1"/>
</dbReference>
<gene>
    <name evidence="4" type="ORF">HD594_001484</name>
</gene>
<dbReference type="Proteomes" id="UP000537775">
    <property type="component" value="Unassembled WGS sequence"/>
</dbReference>
<accession>A0A7X0KUH1</accession>
<protein>
    <submittedName>
        <fullName evidence="4">DNA-binding CsgD family transcriptional regulator</fullName>
    </submittedName>
</protein>
<evidence type="ECO:0000256" key="2">
    <source>
        <dbReference type="ARBA" id="ARBA00022840"/>
    </source>
</evidence>
<dbReference type="PANTHER" id="PTHR16305:SF35">
    <property type="entry name" value="TRANSCRIPTIONAL ACTIVATOR DOMAIN"/>
    <property type="match status" value="1"/>
</dbReference>
<dbReference type="GO" id="GO:0005524">
    <property type="term" value="F:ATP binding"/>
    <property type="evidence" value="ECO:0007669"/>
    <property type="project" value="UniProtKB-KW"/>
</dbReference>
<dbReference type="GO" id="GO:0006355">
    <property type="term" value="P:regulation of DNA-templated transcription"/>
    <property type="evidence" value="ECO:0007669"/>
    <property type="project" value="InterPro"/>
</dbReference>